<feature type="compositionally biased region" description="Basic and acidic residues" evidence="1">
    <location>
        <begin position="624"/>
        <end position="640"/>
    </location>
</feature>
<feature type="region of interest" description="Disordered" evidence="1">
    <location>
        <begin position="224"/>
        <end position="264"/>
    </location>
</feature>
<reference evidence="4" key="1">
    <citation type="submission" date="2016-06" db="UniProtKB">
        <authorList>
            <consortium name="WormBaseParasite"/>
        </authorList>
    </citation>
    <scope>IDENTIFICATION</scope>
</reference>
<feature type="region of interest" description="Disordered" evidence="1">
    <location>
        <begin position="554"/>
        <end position="790"/>
    </location>
</feature>
<evidence type="ECO:0000256" key="1">
    <source>
        <dbReference type="SAM" id="MobiDB-lite"/>
    </source>
</evidence>
<feature type="compositionally biased region" description="Polar residues" evidence="1">
    <location>
        <begin position="577"/>
        <end position="588"/>
    </location>
</feature>
<reference evidence="2 3" key="2">
    <citation type="submission" date="2018-11" db="EMBL/GenBank/DDBJ databases">
        <authorList>
            <consortium name="Pathogen Informatics"/>
        </authorList>
    </citation>
    <scope>NUCLEOTIDE SEQUENCE [LARGE SCALE GENOMIC DNA]</scope>
</reference>
<keyword evidence="3" id="KW-1185">Reference proteome</keyword>
<feature type="compositionally biased region" description="Low complexity" evidence="1">
    <location>
        <begin position="248"/>
        <end position="262"/>
    </location>
</feature>
<feature type="compositionally biased region" description="Basic and acidic residues" evidence="1">
    <location>
        <begin position="122"/>
        <end position="136"/>
    </location>
</feature>
<feature type="region of interest" description="Disordered" evidence="1">
    <location>
        <begin position="116"/>
        <end position="173"/>
    </location>
</feature>
<proteinExistence type="predicted"/>
<feature type="compositionally biased region" description="Basic and acidic residues" evidence="1">
    <location>
        <begin position="589"/>
        <end position="613"/>
    </location>
</feature>
<gene>
    <name evidence="2" type="ORF">GPUH_LOCUS10755</name>
</gene>
<evidence type="ECO:0000313" key="4">
    <source>
        <dbReference type="WBParaSite" id="GPUH_0001076801-mRNA-1"/>
    </source>
</evidence>
<dbReference type="AlphaFoldDB" id="A0A183DPW4"/>
<feature type="compositionally biased region" description="Polar residues" evidence="1">
    <location>
        <begin position="153"/>
        <end position="171"/>
    </location>
</feature>
<accession>A0A183DPW4</accession>
<sequence>MRNVDNSFAGALYNKEPQFSPITPYQTEDSLPPPVNGALEQQPSIKGPFRAFAKPGLPSAEKIRNYGSKKHQKNDEVTVTQSDMRSKAWTVVPPGAKIIGYNVQMVAGYIPTTYLQKRPKKKEKDDWKSQKAETKATNHHHNSNMDVKEAGSFGSTQSSASQDVSPDQRATQADWVDAQAAGDDLDLDSPRLIEKRENFTTTDASTVPMVALDGALWPAAVAVADSNEEEEENEQADKEKGRNADFAVSSTLSPPDTTSTVSGSTQPELYLSFTQRSVNVAPAAAVPVLQNLKTEAREEIPTALLAAAKTTAKPNAAPPRYKTPSTIVSSRKLVAAPARRADMHVEWPGLSSSSIPGLQTGNIVKMFSAQKSAEATMIPGPQQKPHRQMIFPQEPIPAQHYAEKPYTNQPKISTTGNTQNMLSLQQPFVFGSSSPETTVNIGLGTKLNDSDHTYRITAAAGTMVPLLEQPDESKSTADARSQETAFKATTSVSPHIVTQPMLIVPATWTTSAFYMNSAEFVTNYNKAAEHVERPRIVMPKTTTQAITIENQEIETAKQAPNEHQLRDDDNDQDTSAEVDTRKPNQNRNSRVEDKDNEDGFREGVHGREMEGNKNNRKWSGVKGPGREEPAESEERSDERNQGNVEDDDDRRDLMMEKEEDEEGSRAEEAEDSDGQEQTAGASPIFPEQIPSFQEWLASLPIRPSFPFNSNRDEDGIRRQSFSNGIPLGHSGRFGDQFGTDARREKGRRRERNQGRPNEEFKQWRPLRRHEDDYDQHDSKEQKQRDVTNRK</sequence>
<evidence type="ECO:0000313" key="2">
    <source>
        <dbReference type="EMBL" id="VDN17864.1"/>
    </source>
</evidence>
<dbReference type="OrthoDB" id="5842637at2759"/>
<dbReference type="WBParaSite" id="GPUH_0001076801-mRNA-1">
    <property type="protein sequence ID" value="GPUH_0001076801-mRNA-1"/>
    <property type="gene ID" value="GPUH_0001076801"/>
</dbReference>
<feature type="region of interest" description="Disordered" evidence="1">
    <location>
        <begin position="1"/>
        <end position="43"/>
    </location>
</feature>
<dbReference type="Proteomes" id="UP000271098">
    <property type="component" value="Unassembled WGS sequence"/>
</dbReference>
<evidence type="ECO:0000313" key="3">
    <source>
        <dbReference type="Proteomes" id="UP000271098"/>
    </source>
</evidence>
<dbReference type="EMBL" id="UYRT01078133">
    <property type="protein sequence ID" value="VDN17864.1"/>
    <property type="molecule type" value="Genomic_DNA"/>
</dbReference>
<organism evidence="4">
    <name type="scientific">Gongylonema pulchrum</name>
    <dbReference type="NCBI Taxonomy" id="637853"/>
    <lineage>
        <taxon>Eukaryota</taxon>
        <taxon>Metazoa</taxon>
        <taxon>Ecdysozoa</taxon>
        <taxon>Nematoda</taxon>
        <taxon>Chromadorea</taxon>
        <taxon>Rhabditida</taxon>
        <taxon>Spirurina</taxon>
        <taxon>Spiruromorpha</taxon>
        <taxon>Spiruroidea</taxon>
        <taxon>Gongylonematidae</taxon>
        <taxon>Gongylonema</taxon>
    </lineage>
</organism>
<protein>
    <submittedName>
        <fullName evidence="4">BAT2_N domain-containing protein</fullName>
    </submittedName>
</protein>
<feature type="compositionally biased region" description="Basic and acidic residues" evidence="1">
    <location>
        <begin position="751"/>
        <end position="790"/>
    </location>
</feature>
<feature type="compositionally biased region" description="Acidic residues" evidence="1">
    <location>
        <begin position="657"/>
        <end position="674"/>
    </location>
</feature>
<feature type="compositionally biased region" description="Polar residues" evidence="1">
    <location>
        <begin position="20"/>
        <end position="29"/>
    </location>
</feature>
<name>A0A183DPW4_9BILA</name>